<proteinExistence type="predicted"/>
<organism evidence="2 3">
    <name type="scientific">Ramlibacter monticola</name>
    <dbReference type="NCBI Taxonomy" id="1926872"/>
    <lineage>
        <taxon>Bacteria</taxon>
        <taxon>Pseudomonadati</taxon>
        <taxon>Pseudomonadota</taxon>
        <taxon>Betaproteobacteria</taxon>
        <taxon>Burkholderiales</taxon>
        <taxon>Comamonadaceae</taxon>
        <taxon>Ramlibacter</taxon>
    </lineage>
</organism>
<dbReference type="RefSeq" id="WP_201675054.1">
    <property type="nucleotide sequence ID" value="NZ_JAEQNE010000003.1"/>
</dbReference>
<dbReference type="Proteomes" id="UP000599109">
    <property type="component" value="Unassembled WGS sequence"/>
</dbReference>
<dbReference type="AlphaFoldDB" id="A0A936Z1Z3"/>
<feature type="signal peptide" evidence="1">
    <location>
        <begin position="1"/>
        <end position="32"/>
    </location>
</feature>
<gene>
    <name evidence="2" type="ORF">JJ685_14915</name>
</gene>
<name>A0A936Z1Z3_9BURK</name>
<protein>
    <submittedName>
        <fullName evidence="2">DUF2950 domain-containing protein</fullName>
    </submittedName>
</protein>
<keyword evidence="3" id="KW-1185">Reference proteome</keyword>
<feature type="chain" id="PRO_5037072468" evidence="1">
    <location>
        <begin position="33"/>
        <end position="316"/>
    </location>
</feature>
<keyword evidence="1" id="KW-0732">Signal</keyword>
<evidence type="ECO:0000256" key="1">
    <source>
        <dbReference type="SAM" id="SignalP"/>
    </source>
</evidence>
<dbReference type="EMBL" id="JAEQNE010000003">
    <property type="protein sequence ID" value="MBL0392429.1"/>
    <property type="molecule type" value="Genomic_DNA"/>
</dbReference>
<reference evidence="2 3" key="1">
    <citation type="journal article" date="2017" name="Int. J. Syst. Evol. Microbiol.">
        <title>Ramlibacter monticola sp. nov., isolated from forest soil.</title>
        <authorList>
            <person name="Chaudhary D.K."/>
            <person name="Kim J."/>
        </authorList>
    </citation>
    <scope>NUCLEOTIDE SEQUENCE [LARGE SCALE GENOMIC DNA]</scope>
    <source>
        <strain evidence="2 3">KACC 19175</strain>
    </source>
</reference>
<comment type="caution">
    <text evidence="2">The sequence shown here is derived from an EMBL/GenBank/DDBJ whole genome shotgun (WGS) entry which is preliminary data.</text>
</comment>
<sequence>MHCIRLAAMRIRAPLAALLAVAALLAAPAAVAASAAQKVFDTPQQAAGELAAATKSHDSAAMLAILGANAATLVFSGDAVADRAAEDRFAQAYEESHRIEMQGDAKATLAVGKDDWPFPFPLVKSQGGWRFNAREGREEVLTRRIGRNELSVMQVLQAYVDAQQEYYLRNPDQGKLLAYAQKVGSTKGKRDGLYYPVNAGEPPSPLGTLFASAQAEGYRLGSGPEGKPVPYHGYIYRILKAQGPAAKDGAYDYVVHGKMIGGFALVAYPAAYANSGVMTFIVNHDGVAYQKDLGPSTSAVASKMTRFDPVAGWKPL</sequence>
<dbReference type="Pfam" id="PF11453">
    <property type="entry name" value="DUF2950"/>
    <property type="match status" value="1"/>
</dbReference>
<accession>A0A936Z1Z3</accession>
<evidence type="ECO:0000313" key="2">
    <source>
        <dbReference type="EMBL" id="MBL0392429.1"/>
    </source>
</evidence>
<evidence type="ECO:0000313" key="3">
    <source>
        <dbReference type="Proteomes" id="UP000599109"/>
    </source>
</evidence>
<dbReference type="InterPro" id="IPR021556">
    <property type="entry name" value="DUF2950"/>
</dbReference>